<sequence>MSENVKQISQAILANISENISCAASGQLPSLVLPAEYQHTSSGKLFLLYDSGPGEGMYEDPDFALNLRQLTALAFVPEEDIVTAYKELLDSNFYTENENLLLAVTNYFEDT</sequence>
<dbReference type="EMBL" id="JARPUR010000006">
    <property type="protein sequence ID" value="KAK4873946.1"/>
    <property type="molecule type" value="Genomic_DNA"/>
</dbReference>
<keyword evidence="2" id="KW-1185">Reference proteome</keyword>
<protein>
    <submittedName>
        <fullName evidence="1">Uncharacterized protein</fullName>
    </submittedName>
</protein>
<dbReference type="Proteomes" id="UP001353858">
    <property type="component" value="Unassembled WGS sequence"/>
</dbReference>
<name>A0AAN7S6Y0_9COLE</name>
<evidence type="ECO:0000313" key="1">
    <source>
        <dbReference type="EMBL" id="KAK4873946.1"/>
    </source>
</evidence>
<dbReference type="AlphaFoldDB" id="A0AAN7S6Y0"/>
<accession>A0AAN7S6Y0</accession>
<reference evidence="2" key="1">
    <citation type="submission" date="2023-01" db="EMBL/GenBank/DDBJ databases">
        <title>Key to firefly adult light organ development and bioluminescence: homeobox transcription factors regulate luciferase expression and transportation to peroxisome.</title>
        <authorList>
            <person name="Fu X."/>
        </authorList>
    </citation>
    <scope>NUCLEOTIDE SEQUENCE [LARGE SCALE GENOMIC DNA]</scope>
</reference>
<gene>
    <name evidence="1" type="ORF">RN001_013306</name>
</gene>
<evidence type="ECO:0000313" key="2">
    <source>
        <dbReference type="Proteomes" id="UP001353858"/>
    </source>
</evidence>
<comment type="caution">
    <text evidence="1">The sequence shown here is derived from an EMBL/GenBank/DDBJ whole genome shotgun (WGS) entry which is preliminary data.</text>
</comment>
<proteinExistence type="predicted"/>
<organism evidence="1 2">
    <name type="scientific">Aquatica leii</name>
    <dbReference type="NCBI Taxonomy" id="1421715"/>
    <lineage>
        <taxon>Eukaryota</taxon>
        <taxon>Metazoa</taxon>
        <taxon>Ecdysozoa</taxon>
        <taxon>Arthropoda</taxon>
        <taxon>Hexapoda</taxon>
        <taxon>Insecta</taxon>
        <taxon>Pterygota</taxon>
        <taxon>Neoptera</taxon>
        <taxon>Endopterygota</taxon>
        <taxon>Coleoptera</taxon>
        <taxon>Polyphaga</taxon>
        <taxon>Elateriformia</taxon>
        <taxon>Elateroidea</taxon>
        <taxon>Lampyridae</taxon>
        <taxon>Luciolinae</taxon>
        <taxon>Aquatica</taxon>
    </lineage>
</organism>